<proteinExistence type="predicted"/>
<keyword evidence="2" id="KW-1133">Transmembrane helix</keyword>
<feature type="compositionally biased region" description="Polar residues" evidence="1">
    <location>
        <begin position="480"/>
        <end position="492"/>
    </location>
</feature>
<gene>
    <name evidence="3" type="ORF">GCG54_00002680</name>
</gene>
<keyword evidence="2" id="KW-0472">Membrane</keyword>
<dbReference type="Proteomes" id="UP000613401">
    <property type="component" value="Unassembled WGS sequence"/>
</dbReference>
<evidence type="ECO:0000313" key="3">
    <source>
        <dbReference type="EMBL" id="KAF3810224.1"/>
    </source>
</evidence>
<feature type="region of interest" description="Disordered" evidence="1">
    <location>
        <begin position="466"/>
        <end position="500"/>
    </location>
</feature>
<protein>
    <recommendedName>
        <fullName evidence="5">Transmembrane protein</fullName>
    </recommendedName>
</protein>
<feature type="transmembrane region" description="Helical" evidence="2">
    <location>
        <begin position="169"/>
        <end position="189"/>
    </location>
</feature>
<dbReference type="RefSeq" id="XP_045269383.1">
    <property type="nucleotide sequence ID" value="XM_045402765.1"/>
</dbReference>
<dbReference type="GeneID" id="69009841"/>
<feature type="region of interest" description="Disordered" evidence="1">
    <location>
        <begin position="244"/>
        <end position="264"/>
    </location>
</feature>
<evidence type="ECO:0000256" key="2">
    <source>
        <dbReference type="SAM" id="Phobius"/>
    </source>
</evidence>
<accession>A0A8H4CUK7</accession>
<keyword evidence="2" id="KW-0812">Transmembrane</keyword>
<feature type="transmembrane region" description="Helical" evidence="2">
    <location>
        <begin position="670"/>
        <end position="689"/>
    </location>
</feature>
<sequence>MSFSEGLRRGYRQLRGFWRYWFSIYKFSHCDFFEFEKFCSSTFSDLGPGLPPEEYPYTEDYFYKPRPARSKTPISPKEFEHIYYHYRKTSAVRINTGYQPFTVMAQAPFYWPRFFRQPPPLLQHQIDGNLPTDTVPKIPQRLTHFDELSNSRETFWGLHAREQISAVMVSIYTLLALMPWFAFCFVYIFGLGGNEVDIQNATTPLTISLTTFAVHENLRFGTPMAVRDAATTQQSPQPDHIASLRTRDAPLAAPPTPQRKTTEETEDFFQNWVVRDSDHKPNITELRTSDVESETDSEPCSRLWVKSLKDSGNSVPLLTRYEPASEQSLIARSAVNRLGLRILPNKPTGRTIKTTFGFLECRAFVSIAVESPLPGNSRLETFNIAVAEDWLVAAQGVELVAGRRIIARLQELGISLPAAISDRRPEVSSEHPLPAISETSASSITERDGQKSLYYSCKDVQHQRAAGLSDNPFDRDDLSLGSSEANTRLTEGSDSDASDWNDFSSVSWSSESVSTTSAESETLSEFGRTFKLGDEQFGERGSGSYNGNGAVYESPSRGRQKGKRSGWANTNTTRAVSSEEPNDDDHSDPAPAENTKLRGNLPSEIVPRTLQCFQVTEGSHRQRIWGLHAREKVSAMMVLIYALLAFMPSLAFCFVYWFGLGDKQPDIQDASTPLTISLTTFGLFMAYLVKL</sequence>
<dbReference type="EMBL" id="WVTB01000013">
    <property type="protein sequence ID" value="KAF3810224.1"/>
    <property type="molecule type" value="Genomic_DNA"/>
</dbReference>
<reference evidence="3" key="1">
    <citation type="journal article" date="2020" name="Phytopathology">
        <title>Genome sequence and comparative analysis of Colletotrichum gloeosporioides isolated from Liriodendron leaves.</title>
        <authorList>
            <person name="Fu F.F."/>
            <person name="Hao Z."/>
            <person name="Wang P."/>
            <person name="Lu Y."/>
            <person name="Xue L.J."/>
            <person name="Wei G."/>
            <person name="Tian Y."/>
            <person name="Baishi H."/>
            <person name="Xu H."/>
            <person name="Shi J."/>
            <person name="Cheng T."/>
            <person name="Wang G."/>
            <person name="Yi Y."/>
            <person name="Chen J."/>
        </authorList>
    </citation>
    <scope>NUCLEOTIDE SEQUENCE</scope>
    <source>
        <strain evidence="3">Lc1</strain>
    </source>
</reference>
<feature type="region of interest" description="Disordered" evidence="1">
    <location>
        <begin position="534"/>
        <end position="599"/>
    </location>
</feature>
<feature type="transmembrane region" description="Helical" evidence="2">
    <location>
        <begin position="638"/>
        <end position="658"/>
    </location>
</feature>
<comment type="caution">
    <text evidence="3">The sequence shown here is derived from an EMBL/GenBank/DDBJ whole genome shotgun (WGS) entry which is preliminary data.</text>
</comment>
<dbReference type="AlphaFoldDB" id="A0A8H4CUK7"/>
<feature type="region of interest" description="Disordered" evidence="1">
    <location>
        <begin position="423"/>
        <end position="447"/>
    </location>
</feature>
<name>A0A8H4CUK7_COLGL</name>
<evidence type="ECO:0008006" key="5">
    <source>
        <dbReference type="Google" id="ProtNLM"/>
    </source>
</evidence>
<feature type="compositionally biased region" description="Polar residues" evidence="1">
    <location>
        <begin position="567"/>
        <end position="576"/>
    </location>
</feature>
<keyword evidence="4" id="KW-1185">Reference proteome</keyword>
<evidence type="ECO:0000256" key="1">
    <source>
        <dbReference type="SAM" id="MobiDB-lite"/>
    </source>
</evidence>
<evidence type="ECO:0000313" key="4">
    <source>
        <dbReference type="Proteomes" id="UP000613401"/>
    </source>
</evidence>
<reference evidence="3" key="2">
    <citation type="submission" date="2020-03" db="EMBL/GenBank/DDBJ databases">
        <authorList>
            <person name="Fu F.-F."/>
            <person name="Chen J."/>
        </authorList>
    </citation>
    <scope>NUCLEOTIDE SEQUENCE</scope>
    <source>
        <strain evidence="3">Lc1</strain>
    </source>
</reference>
<organism evidence="3 4">
    <name type="scientific">Colletotrichum gloeosporioides</name>
    <name type="common">Anthracnose fungus</name>
    <name type="synonym">Glomerella cingulata</name>
    <dbReference type="NCBI Taxonomy" id="474922"/>
    <lineage>
        <taxon>Eukaryota</taxon>
        <taxon>Fungi</taxon>
        <taxon>Dikarya</taxon>
        <taxon>Ascomycota</taxon>
        <taxon>Pezizomycotina</taxon>
        <taxon>Sordariomycetes</taxon>
        <taxon>Hypocreomycetidae</taxon>
        <taxon>Glomerellales</taxon>
        <taxon>Glomerellaceae</taxon>
        <taxon>Colletotrichum</taxon>
        <taxon>Colletotrichum gloeosporioides species complex</taxon>
    </lineage>
</organism>